<evidence type="ECO:0000313" key="2">
    <source>
        <dbReference type="Proteomes" id="UP000812966"/>
    </source>
</evidence>
<dbReference type="Proteomes" id="UP000812966">
    <property type="component" value="Unassembled WGS sequence"/>
</dbReference>
<dbReference type="AlphaFoldDB" id="A0A8K0NPX9"/>
<organism evidence="1 2">
    <name type="scientific">Filobasidium floriforme</name>
    <dbReference type="NCBI Taxonomy" id="5210"/>
    <lineage>
        <taxon>Eukaryota</taxon>
        <taxon>Fungi</taxon>
        <taxon>Dikarya</taxon>
        <taxon>Basidiomycota</taxon>
        <taxon>Agaricomycotina</taxon>
        <taxon>Tremellomycetes</taxon>
        <taxon>Filobasidiales</taxon>
        <taxon>Filobasidiaceae</taxon>
        <taxon>Filobasidium</taxon>
    </lineage>
</organism>
<accession>A0A8K0NPX9</accession>
<sequence length="442" mass="49470">MTMTDTTCHFCSKDAPKLITFDSADPRLSEFPQYRLCVDHKCSKCDDVVIESFNRKKRTRKDLSALCMTHIQQHEDENRRKKICKDMKKMSDVLAADASASSSQLQVSLATLPEGPLGRQVRNSRLYITGRPADVFGKTVHFQAGLVQMNLILPDHLKVAGMAERRNEIEELVENATGNRVKFCSSGMNLATMLPSFSENAAIHQTLPSRARPIEDYLDKLVDLQPDPSLVEQCRTEQTTCMSETFAGIPNRIFPYPFDDPALAEDIRVKAIVQTPETRSCLHGIQTEIDQCEGSTTLSTAGYLYRSSSEFALDIFLLSGTQIYFVAQERVILMNAGDRLIIRPDTPFAVYTIDHSLSVKRALFSPQHFPLPNLTDIGSLLAVYVCLMAIGGSEATETYMNAIESLLPEGTLTEDTPNRKIAQATIDLYQLWDGQRKSKQEK</sequence>
<keyword evidence="2" id="KW-1185">Reference proteome</keyword>
<evidence type="ECO:0000313" key="1">
    <source>
        <dbReference type="EMBL" id="KAG7532188.1"/>
    </source>
</evidence>
<proteinExistence type="predicted"/>
<dbReference type="EMBL" id="JABELV010000071">
    <property type="protein sequence ID" value="KAG7532188.1"/>
    <property type="molecule type" value="Genomic_DNA"/>
</dbReference>
<reference evidence="1" key="1">
    <citation type="submission" date="2020-04" db="EMBL/GenBank/DDBJ databases">
        <title>Analysis of mating type loci in Filobasidium floriforme.</title>
        <authorList>
            <person name="Nowrousian M."/>
        </authorList>
    </citation>
    <scope>NUCLEOTIDE SEQUENCE</scope>
    <source>
        <strain evidence="1">CBS 6242</strain>
    </source>
</reference>
<comment type="caution">
    <text evidence="1">The sequence shown here is derived from an EMBL/GenBank/DDBJ whole genome shotgun (WGS) entry which is preliminary data.</text>
</comment>
<gene>
    <name evidence="1" type="ORF">FFLO_03737</name>
</gene>
<protein>
    <submittedName>
        <fullName evidence="1">Uncharacterized protein</fullName>
    </submittedName>
</protein>
<name>A0A8K0NPX9_9TREE</name>